<dbReference type="Proteomes" id="UP000283509">
    <property type="component" value="Unassembled WGS sequence"/>
</dbReference>
<feature type="compositionally biased region" description="Polar residues" evidence="1">
    <location>
        <begin position="189"/>
        <end position="198"/>
    </location>
</feature>
<evidence type="ECO:0000256" key="2">
    <source>
        <dbReference type="SAM" id="Phobius"/>
    </source>
</evidence>
<keyword evidence="4" id="KW-1185">Reference proteome</keyword>
<comment type="caution">
    <text evidence="3">The sequence shown here is derived from an EMBL/GenBank/DDBJ whole genome shotgun (WGS) entry which is preliminary data.</text>
</comment>
<keyword evidence="2" id="KW-1133">Transmembrane helix</keyword>
<accession>A0A3R7PJM2</accession>
<protein>
    <submittedName>
        <fullName evidence="3">Uncharacterized protein</fullName>
    </submittedName>
</protein>
<feature type="transmembrane region" description="Helical" evidence="2">
    <location>
        <begin position="6"/>
        <end position="26"/>
    </location>
</feature>
<reference evidence="3 4" key="2">
    <citation type="submission" date="2019-01" db="EMBL/GenBank/DDBJ databases">
        <title>The decoding of complex shrimp genome reveals the adaptation for benthos swimmer, frequently molting mechanism and breeding impact on genome.</title>
        <authorList>
            <person name="Sun Y."/>
            <person name="Gao Y."/>
            <person name="Yu Y."/>
        </authorList>
    </citation>
    <scope>NUCLEOTIDE SEQUENCE [LARGE SCALE GENOMIC DNA]</scope>
    <source>
        <tissue evidence="3">Muscle</tissue>
    </source>
</reference>
<name>A0A3R7PJM2_PENVA</name>
<feature type="transmembrane region" description="Helical" evidence="2">
    <location>
        <begin position="358"/>
        <end position="384"/>
    </location>
</feature>
<dbReference type="EMBL" id="QCYY01001955">
    <property type="protein sequence ID" value="ROT73992.1"/>
    <property type="molecule type" value="Genomic_DNA"/>
</dbReference>
<keyword evidence="2" id="KW-0812">Transmembrane</keyword>
<keyword evidence="2" id="KW-0472">Membrane</keyword>
<dbReference type="AlphaFoldDB" id="A0A3R7PJM2"/>
<evidence type="ECO:0000313" key="3">
    <source>
        <dbReference type="EMBL" id="ROT73992.1"/>
    </source>
</evidence>
<dbReference type="OrthoDB" id="6363637at2759"/>
<organism evidence="3 4">
    <name type="scientific">Penaeus vannamei</name>
    <name type="common">Whiteleg shrimp</name>
    <name type="synonym">Litopenaeus vannamei</name>
    <dbReference type="NCBI Taxonomy" id="6689"/>
    <lineage>
        <taxon>Eukaryota</taxon>
        <taxon>Metazoa</taxon>
        <taxon>Ecdysozoa</taxon>
        <taxon>Arthropoda</taxon>
        <taxon>Crustacea</taxon>
        <taxon>Multicrustacea</taxon>
        <taxon>Malacostraca</taxon>
        <taxon>Eumalacostraca</taxon>
        <taxon>Eucarida</taxon>
        <taxon>Decapoda</taxon>
        <taxon>Dendrobranchiata</taxon>
        <taxon>Penaeoidea</taxon>
        <taxon>Penaeidae</taxon>
        <taxon>Penaeus</taxon>
    </lineage>
</organism>
<feature type="transmembrane region" description="Helical" evidence="2">
    <location>
        <begin position="328"/>
        <end position="352"/>
    </location>
</feature>
<reference evidence="3 4" key="1">
    <citation type="submission" date="2018-04" db="EMBL/GenBank/DDBJ databases">
        <authorList>
            <person name="Zhang X."/>
            <person name="Yuan J."/>
            <person name="Li F."/>
            <person name="Xiang J."/>
        </authorList>
    </citation>
    <scope>NUCLEOTIDE SEQUENCE [LARGE SCALE GENOMIC DNA]</scope>
    <source>
        <tissue evidence="3">Muscle</tissue>
    </source>
</reference>
<gene>
    <name evidence="3" type="ORF">C7M84_007524</name>
</gene>
<evidence type="ECO:0000313" key="4">
    <source>
        <dbReference type="Proteomes" id="UP000283509"/>
    </source>
</evidence>
<evidence type="ECO:0000256" key="1">
    <source>
        <dbReference type="SAM" id="MobiDB-lite"/>
    </source>
</evidence>
<sequence length="386" mass="40856">MDNMYYFAGISWVFGGVVGVLVAGGLPYSVLQIACSPVSHGGHGGDRDFMVVMLYVNPAAAPFTKPPFPTVCFWALMASAVREQGKVSVSAGGIVKEMGVGECGRPRCPCHGEVELVTIARTSGAFCPTCASSGWWADIPQPQDKLQALLCSIGQWTAPLLVGASSTSSVAQPALTKGDAPKGGAETSKGVSSSTIPSTPLDEEDTFTLGGVYIGSLESHIRTHQAFCSGMNVRSQGCQTGELEASPPVIEWRIQMSTEELSRASPTLEDVATQCSFAGEGEWPRVSRSPSQRSACQVLQVSGEVCVRDARARLAGRTRVEAGRSLPALLLVLLQMLLWLPLPISALTLYFSSCSATWAWRVLLVVLTVTNLSPALTSAVYLVAAR</sequence>
<feature type="region of interest" description="Disordered" evidence="1">
    <location>
        <begin position="171"/>
        <end position="203"/>
    </location>
</feature>
<proteinExistence type="predicted"/>